<dbReference type="HOGENOM" id="CLU_176724_0_0_2"/>
<reference evidence="2 4" key="1">
    <citation type="journal article" date="2015" name="Proc. Natl. Acad. Sci. U.S.A.">
        <title>Genomic and proteomic characterization of "Candidatus Nitrosopelagicus brevis": An ammonia-oxidizing archaeon from the open ocean.</title>
        <authorList>
            <person name="Santoro A.E."/>
            <person name="Dupont C.L."/>
            <person name="Richter R.A."/>
            <person name="Craig M.T."/>
            <person name="Carini P."/>
            <person name="McIlvin M.R."/>
            <person name="Yang Y."/>
            <person name="Orsi W.D."/>
            <person name="Moran D.M."/>
            <person name="Saito M.A."/>
        </authorList>
    </citation>
    <scope>NUCLEOTIDE SEQUENCE [LARGE SCALE GENOMIC DNA]</scope>
    <source>
        <strain evidence="2">CN25</strain>
        <strain evidence="4">V2</strain>
    </source>
</reference>
<keyword evidence="1" id="KW-0472">Membrane</keyword>
<dbReference type="RefSeq" id="WP_052433883.1">
    <property type="nucleotide sequence ID" value="NZ_CP007026.1"/>
</dbReference>
<reference evidence="3 5" key="4">
    <citation type="submission" date="2018-04" db="EMBL/GenBank/DDBJ databases">
        <title>Transcriptomics of ammonia oxidizing archaea.</title>
        <authorList>
            <person name="Carini P."/>
        </authorList>
    </citation>
    <scope>NUCLEOTIDE SEQUENCE [LARGE SCALE GENOMIC DNA]</scope>
    <source>
        <strain evidence="3 5">U25</strain>
    </source>
</reference>
<evidence type="ECO:0000256" key="1">
    <source>
        <dbReference type="SAM" id="Phobius"/>
    </source>
</evidence>
<evidence type="ECO:0000313" key="3">
    <source>
        <dbReference type="EMBL" id="PTL88166.1"/>
    </source>
</evidence>
<evidence type="ECO:0000313" key="5">
    <source>
        <dbReference type="Proteomes" id="UP000241022"/>
    </source>
</evidence>
<keyword evidence="1" id="KW-0812">Transmembrane</keyword>
<evidence type="ECO:0000313" key="4">
    <source>
        <dbReference type="Proteomes" id="UP000030944"/>
    </source>
</evidence>
<dbReference type="Proteomes" id="UP000241022">
    <property type="component" value="Unassembled WGS sequence"/>
</dbReference>
<dbReference type="AlphaFoldDB" id="A0A0A7V1K4"/>
<keyword evidence="5" id="KW-1185">Reference proteome</keyword>
<gene>
    <name evidence="3" type="ORF">A7X95_02530</name>
    <name evidence="2" type="ORF">T478_0934</name>
</gene>
<reference evidence="5" key="3">
    <citation type="submission" date="2016-05" db="EMBL/GenBank/DDBJ databases">
        <authorList>
            <person name="Dupont C."/>
            <person name="Santoro A."/>
        </authorList>
    </citation>
    <scope>NUCLEOTIDE SEQUENCE [LARGE SCALE GENOMIC DNA]</scope>
    <source>
        <strain evidence="5">U25</strain>
    </source>
</reference>
<dbReference type="Proteomes" id="UP000030944">
    <property type="component" value="Chromosome"/>
</dbReference>
<name>A0A0A7V1K4_9ARCH</name>
<dbReference type="EMBL" id="CP007026">
    <property type="protein sequence ID" value="AJA92937.1"/>
    <property type="molecule type" value="Genomic_DNA"/>
</dbReference>
<feature type="transmembrane region" description="Helical" evidence="1">
    <location>
        <begin position="12"/>
        <end position="33"/>
    </location>
</feature>
<dbReference type="STRING" id="1410606.T478_0934"/>
<dbReference type="EMBL" id="LXWN01000001">
    <property type="protein sequence ID" value="PTL88166.1"/>
    <property type="molecule type" value="Genomic_DNA"/>
</dbReference>
<keyword evidence="1" id="KW-1133">Transmembrane helix</keyword>
<proteinExistence type="predicted"/>
<accession>A0A0A7V1K4</accession>
<sequence length="105" mass="11941">MVNDLKTPGFYIIAILGTIVTAGFFLAFFPTLFKKRIDSKSIMYTLVVFDVYGNKTSLSGVRTSFQSKEVALSFAKFYKKQFPLYDFGIIHEINGIEKLMIAKHI</sequence>
<protein>
    <submittedName>
        <fullName evidence="2">Uncharacterized protein</fullName>
    </submittedName>
</protein>
<organism evidence="2 4">
    <name type="scientific">Candidatus Nitrosopelagicus brevis</name>
    <dbReference type="NCBI Taxonomy" id="1410606"/>
    <lineage>
        <taxon>Archaea</taxon>
        <taxon>Nitrososphaerota</taxon>
    </lineage>
</organism>
<reference evidence="3" key="2">
    <citation type="submission" date="2016-05" db="EMBL/GenBank/DDBJ databases">
        <authorList>
            <person name="Lavstsen T."/>
            <person name="Jespersen J.S."/>
        </authorList>
    </citation>
    <scope>NUCLEOTIDE SEQUENCE [LARGE SCALE GENOMIC DNA]</scope>
    <source>
        <strain evidence="3">U25</strain>
    </source>
</reference>
<dbReference type="KEGG" id="nbv:T478_0934"/>
<dbReference type="GeneID" id="25399667"/>
<evidence type="ECO:0000313" key="2">
    <source>
        <dbReference type="EMBL" id="AJA92937.1"/>
    </source>
</evidence>